<dbReference type="InterPro" id="IPR002878">
    <property type="entry name" value="ChsH2_C"/>
</dbReference>
<dbReference type="InterPro" id="IPR012340">
    <property type="entry name" value="NA-bd_OB-fold"/>
</dbReference>
<proteinExistence type="predicted"/>
<dbReference type="Pfam" id="PF01796">
    <property type="entry name" value="OB_ChsH2_C"/>
    <property type="match status" value="1"/>
</dbReference>
<evidence type="ECO:0000313" key="4">
    <source>
        <dbReference type="Proteomes" id="UP000034098"/>
    </source>
</evidence>
<name>A0A0M2H707_MICTR</name>
<dbReference type="Gene3D" id="6.10.30.10">
    <property type="match status" value="1"/>
</dbReference>
<feature type="domain" description="ChsH2 rubredoxin-like zinc ribbon" evidence="2">
    <location>
        <begin position="30"/>
        <end position="65"/>
    </location>
</feature>
<dbReference type="PANTHER" id="PTHR34075:SF5">
    <property type="entry name" value="BLR3430 PROTEIN"/>
    <property type="match status" value="1"/>
</dbReference>
<organism evidence="3 4">
    <name type="scientific">Microbacterium trichothecenolyticum</name>
    <name type="common">Aureobacterium trichothecenolyticum</name>
    <dbReference type="NCBI Taxonomy" id="69370"/>
    <lineage>
        <taxon>Bacteria</taxon>
        <taxon>Bacillati</taxon>
        <taxon>Actinomycetota</taxon>
        <taxon>Actinomycetes</taxon>
        <taxon>Micrococcales</taxon>
        <taxon>Microbacteriaceae</taxon>
        <taxon>Microbacterium</taxon>
    </lineage>
</organism>
<evidence type="ECO:0008006" key="5">
    <source>
        <dbReference type="Google" id="ProtNLM"/>
    </source>
</evidence>
<dbReference type="RefSeq" id="WP_045299484.1">
    <property type="nucleotide sequence ID" value="NZ_JYJA01000035.1"/>
</dbReference>
<dbReference type="Pfam" id="PF12172">
    <property type="entry name" value="zf-ChsH2"/>
    <property type="match status" value="1"/>
</dbReference>
<keyword evidence="4" id="KW-1185">Reference proteome</keyword>
<dbReference type="SUPFAM" id="SSF50249">
    <property type="entry name" value="Nucleic acid-binding proteins"/>
    <property type="match status" value="1"/>
</dbReference>
<evidence type="ECO:0000313" key="3">
    <source>
        <dbReference type="EMBL" id="KJL42304.1"/>
    </source>
</evidence>
<comment type="caution">
    <text evidence="3">The sequence shown here is derived from an EMBL/GenBank/DDBJ whole genome shotgun (WGS) entry which is preliminary data.</text>
</comment>
<dbReference type="AlphaFoldDB" id="A0A0M2H707"/>
<dbReference type="EMBL" id="JYJA01000035">
    <property type="protein sequence ID" value="KJL42304.1"/>
    <property type="molecule type" value="Genomic_DNA"/>
</dbReference>
<dbReference type="InterPro" id="IPR052513">
    <property type="entry name" value="Thioester_dehydratase-like"/>
</dbReference>
<feature type="domain" description="ChsH2 C-terminal OB-fold" evidence="1">
    <location>
        <begin position="67"/>
        <end position="140"/>
    </location>
</feature>
<dbReference type="InterPro" id="IPR022002">
    <property type="entry name" value="ChsH2_Znr"/>
</dbReference>
<accession>A0A0M2H707</accession>
<reference evidence="3 4" key="1">
    <citation type="submission" date="2015-02" db="EMBL/GenBank/DDBJ databases">
        <title>Draft genome sequences of ten Microbacterium spp. with emphasis on heavy metal contaminated environments.</title>
        <authorList>
            <person name="Corretto E."/>
        </authorList>
    </citation>
    <scope>NUCLEOTIDE SEQUENCE [LARGE SCALE GENOMIC DNA]</scope>
    <source>
        <strain evidence="3 4">DSM 8608</strain>
    </source>
</reference>
<evidence type="ECO:0000259" key="1">
    <source>
        <dbReference type="Pfam" id="PF01796"/>
    </source>
</evidence>
<dbReference type="OrthoDB" id="7470921at2"/>
<dbReference type="PANTHER" id="PTHR34075">
    <property type="entry name" value="BLR3430 PROTEIN"/>
    <property type="match status" value="1"/>
</dbReference>
<dbReference type="PATRIC" id="fig|69370.6.peg.2358"/>
<sequence length="159" mass="17033">MSDTYPRVLLHVDAPAGPAPQVHPDTAGFWESLRDGQLSLQRCRRCGVLRFPLSPHCHECLSGEYDWEPIAPEGTVAVAVRAHEAVSKLPASGVSLMQPWRGMTPYVTGAVDMDAGIRLPGRILCTCGDALAPGTPVTAVLLDAEDNATIYGFAHECVL</sequence>
<protein>
    <recommendedName>
        <fullName evidence="5">DUF35 domain-containing protein</fullName>
    </recommendedName>
</protein>
<dbReference type="Proteomes" id="UP000034098">
    <property type="component" value="Unassembled WGS sequence"/>
</dbReference>
<gene>
    <name evidence="3" type="ORF">RS82_02320</name>
</gene>
<evidence type="ECO:0000259" key="2">
    <source>
        <dbReference type="Pfam" id="PF12172"/>
    </source>
</evidence>